<gene>
    <name evidence="1" type="ORF">AMR74_13360</name>
</gene>
<reference evidence="1 2" key="1">
    <citation type="submission" date="2015-08" db="EMBL/GenBank/DDBJ databases">
        <title>Genomes of Isolates from Cabo Rojo, PR.</title>
        <authorList>
            <person name="Sanchez-Nieves R.L."/>
            <person name="Montalvo-Rodriguez R."/>
        </authorList>
    </citation>
    <scope>NUCLEOTIDE SEQUENCE [LARGE SCALE GENOMIC DNA]</scope>
    <source>
        <strain evidence="1 2">5</strain>
    </source>
</reference>
<evidence type="ECO:0000313" key="1">
    <source>
        <dbReference type="EMBL" id="KOX95903.1"/>
    </source>
</evidence>
<name>A0A0N0UAB2_9EURY</name>
<comment type="caution">
    <text evidence="1">The sequence shown here is derived from an EMBL/GenBank/DDBJ whole genome shotgun (WGS) entry which is preliminary data.</text>
</comment>
<dbReference type="Proteomes" id="UP000037747">
    <property type="component" value="Unassembled WGS sequence"/>
</dbReference>
<organism evidence="1 2">
    <name type="scientific">Halorubrum tropicale</name>
    <dbReference type="NCBI Taxonomy" id="1765655"/>
    <lineage>
        <taxon>Archaea</taxon>
        <taxon>Methanobacteriati</taxon>
        <taxon>Methanobacteriota</taxon>
        <taxon>Stenosarchaea group</taxon>
        <taxon>Halobacteria</taxon>
        <taxon>Halobacteriales</taxon>
        <taxon>Haloferacaceae</taxon>
        <taxon>Halorubrum</taxon>
    </lineage>
</organism>
<sequence>MIEHALSMMWVIDITVTGEFGSETIDEVRSVRHFVRTRPNLTEERYRRIEIDAVNVSVR</sequence>
<keyword evidence="2" id="KW-1185">Reference proteome</keyword>
<dbReference type="EMBL" id="LIST01000005">
    <property type="protein sequence ID" value="KOX95903.1"/>
    <property type="molecule type" value="Genomic_DNA"/>
</dbReference>
<evidence type="ECO:0000313" key="2">
    <source>
        <dbReference type="Proteomes" id="UP000037747"/>
    </source>
</evidence>
<accession>A0A0N0UAB2</accession>
<protein>
    <submittedName>
        <fullName evidence="1">Uncharacterized protein</fullName>
    </submittedName>
</protein>
<dbReference type="AlphaFoldDB" id="A0A0N0UAB2"/>
<proteinExistence type="predicted"/>